<dbReference type="AlphaFoldDB" id="A0A5D2YZ07"/>
<accession>A0A5D2YZ07</accession>
<reference evidence="1 2" key="1">
    <citation type="submission" date="2019-07" db="EMBL/GenBank/DDBJ databases">
        <title>WGS assembly of Gossypium mustelinum.</title>
        <authorList>
            <person name="Chen Z.J."/>
            <person name="Sreedasyam A."/>
            <person name="Ando A."/>
            <person name="Song Q."/>
            <person name="De L."/>
            <person name="Hulse-Kemp A."/>
            <person name="Ding M."/>
            <person name="Ye W."/>
            <person name="Kirkbride R."/>
            <person name="Jenkins J."/>
            <person name="Plott C."/>
            <person name="Lovell J."/>
            <person name="Lin Y.-M."/>
            <person name="Vaughn R."/>
            <person name="Liu B."/>
            <person name="Li W."/>
            <person name="Simpson S."/>
            <person name="Scheffler B."/>
            <person name="Saski C."/>
            <person name="Grover C."/>
            <person name="Hu G."/>
            <person name="Conover J."/>
            <person name="Carlson J."/>
            <person name="Shu S."/>
            <person name="Boston L."/>
            <person name="Williams M."/>
            <person name="Peterson D."/>
            <person name="Mcgee K."/>
            <person name="Jones D."/>
            <person name="Wendel J."/>
            <person name="Stelly D."/>
            <person name="Grimwood J."/>
            <person name="Schmutz J."/>
        </authorList>
    </citation>
    <scope>NUCLEOTIDE SEQUENCE [LARGE SCALE GENOMIC DNA]</scope>
    <source>
        <strain evidence="1">1408120.09</strain>
    </source>
</reference>
<evidence type="ECO:0000313" key="2">
    <source>
        <dbReference type="Proteomes" id="UP000323597"/>
    </source>
</evidence>
<evidence type="ECO:0000313" key="1">
    <source>
        <dbReference type="EMBL" id="TYJ31066.1"/>
    </source>
</evidence>
<gene>
    <name evidence="1" type="ORF">E1A91_A06G171900v1</name>
</gene>
<dbReference type="Proteomes" id="UP000323597">
    <property type="component" value="Chromosome A06"/>
</dbReference>
<proteinExistence type="predicted"/>
<organism evidence="1 2">
    <name type="scientific">Gossypium mustelinum</name>
    <name type="common">Cotton</name>
    <name type="synonym">Gossypium caicoense</name>
    <dbReference type="NCBI Taxonomy" id="34275"/>
    <lineage>
        <taxon>Eukaryota</taxon>
        <taxon>Viridiplantae</taxon>
        <taxon>Streptophyta</taxon>
        <taxon>Embryophyta</taxon>
        <taxon>Tracheophyta</taxon>
        <taxon>Spermatophyta</taxon>
        <taxon>Magnoliopsida</taxon>
        <taxon>eudicotyledons</taxon>
        <taxon>Gunneridae</taxon>
        <taxon>Pentapetalae</taxon>
        <taxon>rosids</taxon>
        <taxon>malvids</taxon>
        <taxon>Malvales</taxon>
        <taxon>Malvaceae</taxon>
        <taxon>Malvoideae</taxon>
        <taxon>Gossypium</taxon>
    </lineage>
</organism>
<name>A0A5D2YZ07_GOSMU</name>
<sequence length="40" mass="4399">MHEVRESPSTLNLLKPRSKHNFMATVQATFSVAKGDGILS</sequence>
<keyword evidence="2" id="KW-1185">Reference proteome</keyword>
<protein>
    <submittedName>
        <fullName evidence="1">Uncharacterized protein</fullName>
    </submittedName>
</protein>
<dbReference type="EMBL" id="CM017641">
    <property type="protein sequence ID" value="TYJ31066.1"/>
    <property type="molecule type" value="Genomic_DNA"/>
</dbReference>